<dbReference type="EMBL" id="JAHDYR010000008">
    <property type="protein sequence ID" value="KAG9395738.1"/>
    <property type="molecule type" value="Genomic_DNA"/>
</dbReference>
<reference evidence="2" key="1">
    <citation type="submission" date="2021-05" db="EMBL/GenBank/DDBJ databases">
        <title>A free-living protist that lacks canonical eukaryotic 1 DNA replication and segregation systems.</title>
        <authorList>
            <person name="Salas-Leiva D.E."/>
            <person name="Tromer E.C."/>
            <person name="Curtis B.A."/>
            <person name="Jerlstrom-Hultqvist J."/>
            <person name="Kolisko M."/>
            <person name="Yi Z."/>
            <person name="Salas-Leiva J.S."/>
            <person name="Gallot-Lavallee L."/>
            <person name="Kops G.J.P.L."/>
            <person name="Archibald J.M."/>
            <person name="Simpson A.G.B."/>
            <person name="Roger A.J."/>
        </authorList>
    </citation>
    <scope>NUCLEOTIDE SEQUENCE</scope>
    <source>
        <strain evidence="2">BICM</strain>
    </source>
</reference>
<proteinExistence type="predicted"/>
<name>A0A8J6E3C1_9EUKA</name>
<dbReference type="AlphaFoldDB" id="A0A8J6E3C1"/>
<keyword evidence="3" id="KW-1185">Reference proteome</keyword>
<evidence type="ECO:0000256" key="1">
    <source>
        <dbReference type="SAM" id="MobiDB-lite"/>
    </source>
</evidence>
<comment type="caution">
    <text evidence="2">The sequence shown here is derived from an EMBL/GenBank/DDBJ whole genome shotgun (WGS) entry which is preliminary data.</text>
</comment>
<dbReference type="Proteomes" id="UP000717585">
    <property type="component" value="Unassembled WGS sequence"/>
</dbReference>
<sequence>MSDMQQRVNKIQKKLEGYHAVCAPMTILDSHSWPDPGPDVDSRPKAAPLAPIKHFQYADKSRIPVLVPRSSPAPQPTVTDLYPPSEEVARGPVGIKVDRTIRTTQANATDDKDLRPTMLGKDAVAAASQIDFTFKPEADTSSSLASQMPTVLPGLGAAATTITFGAAGVSLESIAPSAIPLPSLAPAASPAPPPPMASAPHPQWREWPPRHPLLLA</sequence>
<protein>
    <submittedName>
        <fullName evidence="2">Uncharacterized protein</fullName>
    </submittedName>
</protein>
<gene>
    <name evidence="2" type="ORF">J8273_2645</name>
</gene>
<evidence type="ECO:0000313" key="2">
    <source>
        <dbReference type="EMBL" id="KAG9395738.1"/>
    </source>
</evidence>
<organism evidence="2 3">
    <name type="scientific">Carpediemonas membranifera</name>
    <dbReference type="NCBI Taxonomy" id="201153"/>
    <lineage>
        <taxon>Eukaryota</taxon>
        <taxon>Metamonada</taxon>
        <taxon>Carpediemonas-like organisms</taxon>
        <taxon>Carpediemonas</taxon>
    </lineage>
</organism>
<evidence type="ECO:0000313" key="3">
    <source>
        <dbReference type="Proteomes" id="UP000717585"/>
    </source>
</evidence>
<feature type="region of interest" description="Disordered" evidence="1">
    <location>
        <begin position="186"/>
        <end position="216"/>
    </location>
</feature>
<accession>A0A8J6E3C1</accession>